<protein>
    <recommendedName>
        <fullName evidence="4">Lipoprotein</fullName>
    </recommendedName>
</protein>
<dbReference type="EMBL" id="SOBR01000008">
    <property type="protein sequence ID" value="TDU19324.1"/>
    <property type="molecule type" value="Genomic_DNA"/>
</dbReference>
<dbReference type="PROSITE" id="PS51257">
    <property type="entry name" value="PROKAR_LIPOPROTEIN"/>
    <property type="match status" value="1"/>
</dbReference>
<keyword evidence="1" id="KW-0732">Signal</keyword>
<proteinExistence type="predicted"/>
<dbReference type="OrthoDB" id="8478010at2"/>
<keyword evidence="3" id="KW-1185">Reference proteome</keyword>
<dbReference type="AlphaFoldDB" id="A0A4R7NFL3"/>
<dbReference type="RefSeq" id="WP_133698286.1">
    <property type="nucleotide sequence ID" value="NZ_SOBR01000008.1"/>
</dbReference>
<feature type="chain" id="PRO_5020245971" description="Lipoprotein" evidence="1">
    <location>
        <begin position="25"/>
        <end position="206"/>
    </location>
</feature>
<dbReference type="Proteomes" id="UP000295380">
    <property type="component" value="Unassembled WGS sequence"/>
</dbReference>
<sequence>MKVFGIFILGIFLVGCATTTPKVAWVSTTNTDEFTDVKTCSVTVGSLYTRKSVFTYSNHYYPYIEVVDGDLRVGIKSGGKHSIPVGDVQMRIDDNKAWTISSSETPLDYIPKGTINNMEEYTKNLPEKNRQLVEATYKRSMKTAARAMSPFTATTGKKAKNILREMLSGTKIKYRTLGLNQAASTTGEYSLDSSLEESLVKCGIQL</sequence>
<comment type="caution">
    <text evidence="2">The sequence shown here is derived from an EMBL/GenBank/DDBJ whole genome shotgun (WGS) entry which is preliminary data.</text>
</comment>
<feature type="signal peptide" evidence="1">
    <location>
        <begin position="1"/>
        <end position="24"/>
    </location>
</feature>
<reference evidence="2 3" key="1">
    <citation type="submission" date="2019-03" db="EMBL/GenBank/DDBJ databases">
        <title>Genomic Encyclopedia of Type Strains, Phase IV (KMG-IV): sequencing the most valuable type-strain genomes for metagenomic binning, comparative biology and taxonomic classification.</title>
        <authorList>
            <person name="Goeker M."/>
        </authorList>
    </citation>
    <scope>NUCLEOTIDE SEQUENCE [LARGE SCALE GENOMIC DNA]</scope>
    <source>
        <strain evidence="2 3">DSM 6770</strain>
    </source>
</reference>
<evidence type="ECO:0000313" key="3">
    <source>
        <dbReference type="Proteomes" id="UP000295380"/>
    </source>
</evidence>
<evidence type="ECO:0000313" key="2">
    <source>
        <dbReference type="EMBL" id="TDU19324.1"/>
    </source>
</evidence>
<organism evidence="2 3">
    <name type="scientific">Chromohalobacter marismortui</name>
    <dbReference type="NCBI Taxonomy" id="42055"/>
    <lineage>
        <taxon>Bacteria</taxon>
        <taxon>Pseudomonadati</taxon>
        <taxon>Pseudomonadota</taxon>
        <taxon>Gammaproteobacteria</taxon>
        <taxon>Oceanospirillales</taxon>
        <taxon>Halomonadaceae</taxon>
        <taxon>Chromohalobacter</taxon>
    </lineage>
</organism>
<gene>
    <name evidence="2" type="ORF">C8E00_108113</name>
</gene>
<name>A0A4R7NFL3_9GAMM</name>
<accession>A0A4R7NFL3</accession>
<evidence type="ECO:0000256" key="1">
    <source>
        <dbReference type="SAM" id="SignalP"/>
    </source>
</evidence>
<evidence type="ECO:0008006" key="4">
    <source>
        <dbReference type="Google" id="ProtNLM"/>
    </source>
</evidence>